<evidence type="ECO:0000256" key="2">
    <source>
        <dbReference type="ARBA" id="ARBA00023242"/>
    </source>
</evidence>
<proteinExistence type="predicted"/>
<comment type="caution">
    <text evidence="4">The sequence shown here is derived from an EMBL/GenBank/DDBJ whole genome shotgun (WGS) entry which is preliminary data.</text>
</comment>
<dbReference type="GO" id="GO:0005634">
    <property type="term" value="C:nucleus"/>
    <property type="evidence" value="ECO:0007669"/>
    <property type="project" value="UniProtKB-SubCell"/>
</dbReference>
<evidence type="ECO:0000259" key="3">
    <source>
        <dbReference type="PROSITE" id="PS51879"/>
    </source>
</evidence>
<dbReference type="Pfam" id="PF12174">
    <property type="entry name" value="RST"/>
    <property type="match status" value="1"/>
</dbReference>
<protein>
    <submittedName>
        <fullName evidence="4">Transcription initiation factor TFIID subunit 4b-like</fullName>
    </submittedName>
</protein>
<evidence type="ECO:0000313" key="4">
    <source>
        <dbReference type="EMBL" id="MCI21983.1"/>
    </source>
</evidence>
<dbReference type="Proteomes" id="UP000265520">
    <property type="component" value="Unassembled WGS sequence"/>
</dbReference>
<name>A0A392QC87_9FABA</name>
<keyword evidence="4" id="KW-0396">Initiation factor</keyword>
<dbReference type="PROSITE" id="PS51879">
    <property type="entry name" value="RST"/>
    <property type="match status" value="1"/>
</dbReference>
<evidence type="ECO:0000313" key="5">
    <source>
        <dbReference type="Proteomes" id="UP000265520"/>
    </source>
</evidence>
<keyword evidence="4" id="KW-0648">Protein biosynthesis</keyword>
<dbReference type="GO" id="GO:0003743">
    <property type="term" value="F:translation initiation factor activity"/>
    <property type="evidence" value="ECO:0007669"/>
    <property type="project" value="UniProtKB-KW"/>
</dbReference>
<dbReference type="EMBL" id="LXQA010127881">
    <property type="protein sequence ID" value="MCI21983.1"/>
    <property type="molecule type" value="Genomic_DNA"/>
</dbReference>
<sequence length="92" mass="10787">MDPSTVQQMSYLQITENDQPRVQIKNRLPVVPYDQMFPFLIPEIHPDKAIELQALFDKYKRHEMPGHTFFRLMEDIVGEELISSATAKLLEQ</sequence>
<comment type="subcellular location">
    <subcellularLocation>
        <location evidence="1">Nucleus</location>
    </subcellularLocation>
</comment>
<keyword evidence="5" id="KW-1185">Reference proteome</keyword>
<dbReference type="AlphaFoldDB" id="A0A392QC87"/>
<reference evidence="4 5" key="1">
    <citation type="journal article" date="2018" name="Front. Plant Sci.">
        <title>Red Clover (Trifolium pratense) and Zigzag Clover (T. medium) - A Picture of Genomic Similarities and Differences.</title>
        <authorList>
            <person name="Dluhosova J."/>
            <person name="Istvanek J."/>
            <person name="Nedelnik J."/>
            <person name="Repkova J."/>
        </authorList>
    </citation>
    <scope>NUCLEOTIDE SEQUENCE [LARGE SCALE GENOMIC DNA]</scope>
    <source>
        <strain evidence="5">cv. 10/8</strain>
        <tissue evidence="4">Leaf</tissue>
    </source>
</reference>
<organism evidence="4 5">
    <name type="scientific">Trifolium medium</name>
    <dbReference type="NCBI Taxonomy" id="97028"/>
    <lineage>
        <taxon>Eukaryota</taxon>
        <taxon>Viridiplantae</taxon>
        <taxon>Streptophyta</taxon>
        <taxon>Embryophyta</taxon>
        <taxon>Tracheophyta</taxon>
        <taxon>Spermatophyta</taxon>
        <taxon>Magnoliopsida</taxon>
        <taxon>eudicotyledons</taxon>
        <taxon>Gunneridae</taxon>
        <taxon>Pentapetalae</taxon>
        <taxon>rosids</taxon>
        <taxon>fabids</taxon>
        <taxon>Fabales</taxon>
        <taxon>Fabaceae</taxon>
        <taxon>Papilionoideae</taxon>
        <taxon>50 kb inversion clade</taxon>
        <taxon>NPAAA clade</taxon>
        <taxon>Hologalegina</taxon>
        <taxon>IRL clade</taxon>
        <taxon>Trifolieae</taxon>
        <taxon>Trifolium</taxon>
    </lineage>
</organism>
<evidence type="ECO:0000256" key="1">
    <source>
        <dbReference type="ARBA" id="ARBA00004123"/>
    </source>
</evidence>
<feature type="domain" description="RST" evidence="3">
    <location>
        <begin position="24"/>
        <end position="92"/>
    </location>
</feature>
<accession>A0A392QC87</accession>
<dbReference type="InterPro" id="IPR022003">
    <property type="entry name" value="RST"/>
</dbReference>
<feature type="non-terminal residue" evidence="4">
    <location>
        <position position="92"/>
    </location>
</feature>
<keyword evidence="2" id="KW-0539">Nucleus</keyword>